<dbReference type="AlphaFoldDB" id="A0A1Q5ZUN7"/>
<accession>A0A1Q5ZUN7</accession>
<keyword evidence="2" id="KW-1185">Reference proteome</keyword>
<protein>
    <submittedName>
        <fullName evidence="1">Uncharacterized protein</fullName>
    </submittedName>
</protein>
<comment type="caution">
    <text evidence="1">The sequence shown here is derived from an EMBL/GenBank/DDBJ whole genome shotgun (WGS) entry which is preliminary data.</text>
</comment>
<evidence type="ECO:0000313" key="1">
    <source>
        <dbReference type="EMBL" id="OKS85492.1"/>
    </source>
</evidence>
<dbReference type="EMBL" id="MPPL01000001">
    <property type="protein sequence ID" value="OKS85492.1"/>
    <property type="molecule type" value="Genomic_DNA"/>
</dbReference>
<dbReference type="Proteomes" id="UP000186720">
    <property type="component" value="Unassembled WGS sequence"/>
</dbReference>
<reference evidence="1 2" key="1">
    <citation type="submission" date="2016-11" db="EMBL/GenBank/DDBJ databases">
        <title>Whole Genome Sequencing of Mucilaginibacter polytrichastri RG4-7(T) isolated from the moss sample.</title>
        <authorList>
            <person name="Li Y."/>
        </authorList>
    </citation>
    <scope>NUCLEOTIDE SEQUENCE [LARGE SCALE GENOMIC DNA]</scope>
    <source>
        <strain evidence="1 2">RG4-7</strain>
    </source>
</reference>
<gene>
    <name evidence="1" type="ORF">RG47T_0938</name>
</gene>
<sequence>MRFIFYVVRNTFLMIYVKLTKKGVMQLHNTLFIGFKNV</sequence>
<name>A0A1Q5ZUN7_9SPHI</name>
<proteinExistence type="predicted"/>
<organism evidence="1 2">
    <name type="scientific">Mucilaginibacter polytrichastri</name>
    <dbReference type="NCBI Taxonomy" id="1302689"/>
    <lineage>
        <taxon>Bacteria</taxon>
        <taxon>Pseudomonadati</taxon>
        <taxon>Bacteroidota</taxon>
        <taxon>Sphingobacteriia</taxon>
        <taxon>Sphingobacteriales</taxon>
        <taxon>Sphingobacteriaceae</taxon>
        <taxon>Mucilaginibacter</taxon>
    </lineage>
</organism>
<evidence type="ECO:0000313" key="2">
    <source>
        <dbReference type="Proteomes" id="UP000186720"/>
    </source>
</evidence>